<sequence length="31" mass="3251">MVSVEANLTFLSKADETTGDLAIEALARAGR</sequence>
<protein>
    <submittedName>
        <fullName evidence="1">Uncharacterized protein</fullName>
    </submittedName>
</protein>
<dbReference type="Proteomes" id="UP000037122">
    <property type="component" value="Unassembled WGS sequence"/>
</dbReference>
<comment type="caution">
    <text evidence="1">The sequence shown here is derived from an EMBL/GenBank/DDBJ whole genome shotgun (WGS) entry which is preliminary data.</text>
</comment>
<gene>
    <name evidence="1" type="ORF">QG37_02671</name>
</gene>
<proteinExistence type="predicted"/>
<name>A0A0L0P2N8_CANAR</name>
<dbReference type="AlphaFoldDB" id="A0A0L0P2N8"/>
<organism evidence="1 2">
    <name type="scientific">Candidozyma auris</name>
    <name type="common">Yeast</name>
    <name type="synonym">Candida auris</name>
    <dbReference type="NCBI Taxonomy" id="498019"/>
    <lineage>
        <taxon>Eukaryota</taxon>
        <taxon>Fungi</taxon>
        <taxon>Dikarya</taxon>
        <taxon>Ascomycota</taxon>
        <taxon>Saccharomycotina</taxon>
        <taxon>Pichiomycetes</taxon>
        <taxon>Metschnikowiaceae</taxon>
        <taxon>Candidozyma</taxon>
    </lineage>
</organism>
<reference evidence="2" key="1">
    <citation type="journal article" date="2015" name="BMC Genomics">
        <title>Draft genome of a commonly misdiagnosed multidrug resistant pathogen Candida auris.</title>
        <authorList>
            <person name="Chatterjee S."/>
            <person name="Alampalli S.V."/>
            <person name="Nageshan R.K."/>
            <person name="Chettiar S.T."/>
            <person name="Joshi S."/>
            <person name="Tatu U.S."/>
        </authorList>
    </citation>
    <scope>NUCLEOTIDE SEQUENCE [LARGE SCALE GENOMIC DNA]</scope>
    <source>
        <strain evidence="2">6684</strain>
    </source>
</reference>
<evidence type="ECO:0000313" key="2">
    <source>
        <dbReference type="Proteomes" id="UP000037122"/>
    </source>
</evidence>
<evidence type="ECO:0000313" key="1">
    <source>
        <dbReference type="EMBL" id="KNE00633.1"/>
    </source>
</evidence>
<dbReference type="EMBL" id="LGST01000018">
    <property type="protein sequence ID" value="KNE00633.1"/>
    <property type="molecule type" value="Genomic_DNA"/>
</dbReference>
<accession>A0A0L0P2N8</accession>